<sequence>MPAPTTALASQLQALAGTRNVLKSTTWRGGSLLFEGAQAYEMDRETLHALAVSGLDDLVAREPRFEAFRPTLFAAMLTRYDRRVHSVAENAQLDRSITAFLRLLSPHVLQQSALKVLEWLLRQFSINEFNVNAVMECVLPYHETMTFIMVIRLLAVPQDDPLWHWLDGVRRASMPLSRDLLVKRIHSEPALLQFIQTVLDRSVSAGIRHKTLWSWYLAVHAQYLSTAPAAAGGITDAMLRAVAPPIL</sequence>
<dbReference type="PANTHER" id="PTHR13457">
    <property type="entry name" value="BAP28"/>
    <property type="match status" value="1"/>
</dbReference>
<comment type="subcellular location">
    <subcellularLocation>
        <location evidence="1">Nucleus</location>
        <location evidence="1">Nucleolus</location>
    </subcellularLocation>
</comment>
<dbReference type="STRING" id="1555241.A0A4P9X5F1"/>
<dbReference type="GO" id="GO:0032040">
    <property type="term" value="C:small-subunit processome"/>
    <property type="evidence" value="ECO:0007669"/>
    <property type="project" value="TreeGrafter"/>
</dbReference>
<comment type="similarity">
    <text evidence="1">Belongs to the HEATR1/UTP10 family.</text>
</comment>
<dbReference type="InterPro" id="IPR040191">
    <property type="entry name" value="UTP10"/>
</dbReference>
<dbReference type="GO" id="GO:0045943">
    <property type="term" value="P:positive regulation of transcription by RNA polymerase I"/>
    <property type="evidence" value="ECO:0007669"/>
    <property type="project" value="TreeGrafter"/>
</dbReference>
<keyword evidence="1" id="KW-0687">Ribonucleoprotein</keyword>
<reference evidence="3" key="1">
    <citation type="journal article" date="2018" name="Nat. Microbiol.">
        <title>Leveraging single-cell genomics to expand the fungal tree of life.</title>
        <authorList>
            <person name="Ahrendt S.R."/>
            <person name="Quandt C.A."/>
            <person name="Ciobanu D."/>
            <person name="Clum A."/>
            <person name="Salamov A."/>
            <person name="Andreopoulos B."/>
            <person name="Cheng J.F."/>
            <person name="Woyke T."/>
            <person name="Pelin A."/>
            <person name="Henrissat B."/>
            <person name="Reynolds N.K."/>
            <person name="Benny G.L."/>
            <person name="Smith M.E."/>
            <person name="James T.Y."/>
            <person name="Grigoriev I.V."/>
        </authorList>
    </citation>
    <scope>NUCLEOTIDE SEQUENCE [LARGE SCALE GENOMIC DNA]</scope>
    <source>
        <strain evidence="3">ATCC 52028</strain>
    </source>
</reference>
<dbReference type="OrthoDB" id="31183at2759"/>
<dbReference type="PANTHER" id="PTHR13457:SF1">
    <property type="entry name" value="HEAT REPEAT-CONTAINING PROTEIN 1"/>
    <property type="match status" value="1"/>
</dbReference>
<evidence type="ECO:0000313" key="2">
    <source>
        <dbReference type="EMBL" id="RKP00346.1"/>
    </source>
</evidence>
<dbReference type="GO" id="GO:0034455">
    <property type="term" value="C:t-UTP complex"/>
    <property type="evidence" value="ECO:0007669"/>
    <property type="project" value="TreeGrafter"/>
</dbReference>
<dbReference type="AlphaFoldDB" id="A0A4P9X5F1"/>
<feature type="non-terminal residue" evidence="2">
    <location>
        <position position="247"/>
    </location>
</feature>
<organism evidence="2 3">
    <name type="scientific">Caulochytrium protostelioides</name>
    <dbReference type="NCBI Taxonomy" id="1555241"/>
    <lineage>
        <taxon>Eukaryota</taxon>
        <taxon>Fungi</taxon>
        <taxon>Fungi incertae sedis</taxon>
        <taxon>Chytridiomycota</taxon>
        <taxon>Chytridiomycota incertae sedis</taxon>
        <taxon>Chytridiomycetes</taxon>
        <taxon>Caulochytriales</taxon>
        <taxon>Caulochytriaceae</taxon>
        <taxon>Caulochytrium</taxon>
    </lineage>
</organism>
<protein>
    <recommendedName>
        <fullName evidence="1">U3 small nucleolar RNA-associated protein 10</fullName>
    </recommendedName>
</protein>
<keyword evidence="1" id="KW-0698">rRNA processing</keyword>
<keyword evidence="1" id="KW-0690">Ribosome biogenesis</keyword>
<evidence type="ECO:0000256" key="1">
    <source>
        <dbReference type="RuleBase" id="RU367065"/>
    </source>
</evidence>
<keyword evidence="1" id="KW-0539">Nucleus</keyword>
<dbReference type="GO" id="GO:0030686">
    <property type="term" value="C:90S preribosome"/>
    <property type="evidence" value="ECO:0007669"/>
    <property type="project" value="TreeGrafter"/>
</dbReference>
<dbReference type="EMBL" id="ML014221">
    <property type="protein sequence ID" value="RKP00346.1"/>
    <property type="molecule type" value="Genomic_DNA"/>
</dbReference>
<proteinExistence type="inferred from homology"/>
<evidence type="ECO:0000313" key="3">
    <source>
        <dbReference type="Proteomes" id="UP000274922"/>
    </source>
</evidence>
<accession>A0A4P9X5F1</accession>
<dbReference type="Proteomes" id="UP000274922">
    <property type="component" value="Unassembled WGS sequence"/>
</dbReference>
<gene>
    <name evidence="2" type="ORF">CXG81DRAFT_6538</name>
</gene>
<dbReference type="GO" id="GO:0000462">
    <property type="term" value="P:maturation of SSU-rRNA from tricistronic rRNA transcript (SSU-rRNA, 5.8S rRNA, LSU-rRNA)"/>
    <property type="evidence" value="ECO:0007669"/>
    <property type="project" value="TreeGrafter"/>
</dbReference>
<comment type="function">
    <text evidence="1">Involved in nucleolar processing of pre-18S ribosomal RNA.</text>
</comment>
<name>A0A4P9X5F1_9FUNG</name>
<dbReference type="GO" id="GO:0030515">
    <property type="term" value="F:snoRNA binding"/>
    <property type="evidence" value="ECO:0007669"/>
    <property type="project" value="TreeGrafter"/>
</dbReference>
<keyword evidence="3" id="KW-1185">Reference proteome</keyword>
<comment type="subunit">
    <text evidence="1">Component of the ribosomal small subunit (SSU) processome.</text>
</comment>